<organism evidence="2">
    <name type="scientific">uncultured Phycisphaerae bacterium</name>
    <dbReference type="NCBI Taxonomy" id="904963"/>
    <lineage>
        <taxon>Bacteria</taxon>
        <taxon>Pseudomonadati</taxon>
        <taxon>Planctomycetota</taxon>
        <taxon>Phycisphaerae</taxon>
        <taxon>environmental samples</taxon>
    </lineage>
</organism>
<protein>
    <recommendedName>
        <fullName evidence="1">PIN domain-containing protein</fullName>
    </recommendedName>
</protein>
<dbReference type="EMBL" id="CADCUQ010000598">
    <property type="protein sequence ID" value="CAA9417322.1"/>
    <property type="molecule type" value="Genomic_DNA"/>
</dbReference>
<gene>
    <name evidence="2" type="ORF">AVDCRST_MAG64-2699</name>
</gene>
<evidence type="ECO:0000259" key="1">
    <source>
        <dbReference type="Pfam" id="PF01850"/>
    </source>
</evidence>
<accession>A0A6J4PJN2</accession>
<sequence>MFLLDTNCWMQIARNRPQAGDVRQLLLGVPDSRLFASIYSVHSIGTILQGRGAVAGYAAFLAGLSIGSKVQVLSVPIDRLHVVEQACITHRLDFDDAYQYAVAELHDLKIVSLDADFDRTPRGRLEPLAALSHYQASRKQNP</sequence>
<name>A0A6J4PJN2_9BACT</name>
<dbReference type="InterPro" id="IPR002716">
    <property type="entry name" value="PIN_dom"/>
</dbReference>
<feature type="domain" description="PIN" evidence="1">
    <location>
        <begin position="3"/>
        <end position="121"/>
    </location>
</feature>
<dbReference type="SUPFAM" id="SSF88723">
    <property type="entry name" value="PIN domain-like"/>
    <property type="match status" value="1"/>
</dbReference>
<dbReference type="InterPro" id="IPR029060">
    <property type="entry name" value="PIN-like_dom_sf"/>
</dbReference>
<reference evidence="2" key="1">
    <citation type="submission" date="2020-02" db="EMBL/GenBank/DDBJ databases">
        <authorList>
            <person name="Meier V. D."/>
        </authorList>
    </citation>
    <scope>NUCLEOTIDE SEQUENCE</scope>
    <source>
        <strain evidence="2">AVDCRST_MAG64</strain>
    </source>
</reference>
<dbReference type="Gene3D" id="3.40.50.1010">
    <property type="entry name" value="5'-nuclease"/>
    <property type="match status" value="1"/>
</dbReference>
<proteinExistence type="predicted"/>
<dbReference type="Pfam" id="PF01850">
    <property type="entry name" value="PIN"/>
    <property type="match status" value="1"/>
</dbReference>
<evidence type="ECO:0000313" key="2">
    <source>
        <dbReference type="EMBL" id="CAA9417322.1"/>
    </source>
</evidence>
<dbReference type="AlphaFoldDB" id="A0A6J4PJN2"/>